<dbReference type="AlphaFoldDB" id="T1AUC0"/>
<dbReference type="InterPro" id="IPR040607">
    <property type="entry name" value="ALP_N"/>
</dbReference>
<gene>
    <name evidence="3" type="ORF">B1A_09851</name>
</gene>
<sequence>MTRVSVRDEVWGAFVDPDAITGGMPYLHENFVSTGAYLALYHAGLIATGAQVVTHLVTGLPVAHYRDDAAVAALRTRLTGSHQVAPGRVVEVRRVSVIPQAIGAYIGASDTLPVDALPYETVLVIDVGHFSVDWVYLVNQSVRRDLSGSTFQAGATVLEEAARVISETYAIRISMDRVFRMVRDGASTPTIAGKVIDLRAALDTAGTRVSEKVANHIKSSLRADAGAVTMVVMTGGGASFFQRAVTDMFAPAKIVQLRNSVMANANGFRLYAKRQRFAHPTPSTVHMDASIAAHRRQACARASA</sequence>
<comment type="caution">
    <text evidence="3">The sequence shown here is derived from an EMBL/GenBank/DDBJ whole genome shotgun (WGS) entry which is preliminary data.</text>
</comment>
<proteinExistence type="predicted"/>
<organism evidence="3">
    <name type="scientific">mine drainage metagenome</name>
    <dbReference type="NCBI Taxonomy" id="410659"/>
    <lineage>
        <taxon>unclassified sequences</taxon>
        <taxon>metagenomes</taxon>
        <taxon>ecological metagenomes</taxon>
    </lineage>
</organism>
<feature type="domain" description="Actin-like protein N-terminal" evidence="1">
    <location>
        <begin position="7"/>
        <end position="103"/>
    </location>
</feature>
<accession>T1AUC0</accession>
<evidence type="ECO:0000313" key="3">
    <source>
        <dbReference type="EMBL" id="EQD61052.1"/>
    </source>
</evidence>
<feature type="domain" description="Actin homologue MreB-like C-terminal" evidence="2">
    <location>
        <begin position="124"/>
        <end position="245"/>
    </location>
</feature>
<evidence type="ECO:0000259" key="2">
    <source>
        <dbReference type="Pfam" id="PF21522"/>
    </source>
</evidence>
<dbReference type="Pfam" id="PF17989">
    <property type="entry name" value="ALP_N"/>
    <property type="match status" value="1"/>
</dbReference>
<dbReference type="InterPro" id="IPR049067">
    <property type="entry name" value="MreB-like_C"/>
</dbReference>
<reference evidence="3" key="1">
    <citation type="submission" date="2013-08" db="EMBL/GenBank/DDBJ databases">
        <authorList>
            <person name="Mendez C."/>
            <person name="Richter M."/>
            <person name="Ferrer M."/>
            <person name="Sanchez J."/>
        </authorList>
    </citation>
    <scope>NUCLEOTIDE SEQUENCE</scope>
</reference>
<dbReference type="EMBL" id="AUZX01007012">
    <property type="protein sequence ID" value="EQD61052.1"/>
    <property type="molecule type" value="Genomic_DNA"/>
</dbReference>
<dbReference type="Pfam" id="PF21522">
    <property type="entry name" value="MreB-like_C"/>
    <property type="match status" value="1"/>
</dbReference>
<reference evidence="3" key="2">
    <citation type="journal article" date="2014" name="ISME J.">
        <title>Microbial stratification in low pH oxic and suboxic macroscopic growths along an acid mine drainage.</title>
        <authorList>
            <person name="Mendez-Garcia C."/>
            <person name="Mesa V."/>
            <person name="Sprenger R.R."/>
            <person name="Richter M."/>
            <person name="Diez M.S."/>
            <person name="Solano J."/>
            <person name="Bargiela R."/>
            <person name="Golyshina O.V."/>
            <person name="Manteca A."/>
            <person name="Ramos J.L."/>
            <person name="Gallego J.R."/>
            <person name="Llorente I."/>
            <person name="Martins Dos Santos V.A."/>
            <person name="Jensen O.N."/>
            <person name="Pelaez A.I."/>
            <person name="Sanchez J."/>
            <person name="Ferrer M."/>
        </authorList>
    </citation>
    <scope>NUCLEOTIDE SEQUENCE</scope>
</reference>
<protein>
    <submittedName>
        <fullName evidence="3">Uncharacterized protein</fullName>
    </submittedName>
</protein>
<dbReference type="InterPro" id="IPR043129">
    <property type="entry name" value="ATPase_NBD"/>
</dbReference>
<evidence type="ECO:0000259" key="1">
    <source>
        <dbReference type="Pfam" id="PF17989"/>
    </source>
</evidence>
<dbReference type="Gene3D" id="3.30.420.40">
    <property type="match status" value="2"/>
</dbReference>
<dbReference type="SUPFAM" id="SSF53067">
    <property type="entry name" value="Actin-like ATPase domain"/>
    <property type="match status" value="2"/>
</dbReference>
<name>T1AUC0_9ZZZZ</name>